<dbReference type="Proteomes" id="UP000469943">
    <property type="component" value="Unassembled WGS sequence"/>
</dbReference>
<name>A0A7K3TFF3_9BIFI</name>
<dbReference type="Pfam" id="PF00535">
    <property type="entry name" value="Glycos_transf_2"/>
    <property type="match status" value="1"/>
</dbReference>
<protein>
    <submittedName>
        <fullName evidence="2">Glycosyltransferase</fullName>
    </submittedName>
</protein>
<gene>
    <name evidence="2" type="ORF">GFD24_11685</name>
</gene>
<accession>A0A7K3TFF3</accession>
<evidence type="ECO:0000259" key="1">
    <source>
        <dbReference type="Pfam" id="PF00535"/>
    </source>
</evidence>
<dbReference type="InterPro" id="IPR001173">
    <property type="entry name" value="Glyco_trans_2-like"/>
</dbReference>
<dbReference type="EMBL" id="WHZX01000021">
    <property type="protein sequence ID" value="NEG72850.1"/>
    <property type="molecule type" value="Genomic_DNA"/>
</dbReference>
<dbReference type="GO" id="GO:0016740">
    <property type="term" value="F:transferase activity"/>
    <property type="evidence" value="ECO:0007669"/>
    <property type="project" value="UniProtKB-KW"/>
</dbReference>
<evidence type="ECO:0000313" key="2">
    <source>
        <dbReference type="EMBL" id="NEG72850.1"/>
    </source>
</evidence>
<evidence type="ECO:0000313" key="3">
    <source>
        <dbReference type="Proteomes" id="UP000469943"/>
    </source>
</evidence>
<keyword evidence="2" id="KW-0808">Transferase</keyword>
<dbReference type="AlphaFoldDB" id="A0A7K3TFF3"/>
<reference evidence="2 3" key="1">
    <citation type="submission" date="2019-10" db="EMBL/GenBank/DDBJ databases">
        <title>Bifidobacterium from non-human primates.</title>
        <authorList>
            <person name="Modesto M."/>
        </authorList>
    </citation>
    <scope>NUCLEOTIDE SEQUENCE [LARGE SCALE GENOMIC DNA]</scope>
    <source>
        <strain evidence="2 3">TREM</strain>
    </source>
</reference>
<comment type="caution">
    <text evidence="2">The sequence shown here is derived from an EMBL/GenBank/DDBJ whole genome shotgun (WGS) entry which is preliminary data.</text>
</comment>
<dbReference type="SUPFAM" id="SSF53448">
    <property type="entry name" value="Nucleotide-diphospho-sugar transferases"/>
    <property type="match status" value="1"/>
</dbReference>
<sequence length="685" mass="76047">MSVIRTMIVTTALHNDTHHGGVPVFVDLTRPVLESTTSSCAISGLYVRSPFFSGVGRGPFSIGAYGFADFMTCFGSFSLAKWRLYTGRPDLTPTLVFETSAPVDVTLTEMAYHRVEKHAIGPVDVEPERTADGWLRYVIDYPSGLDAQVVAFTIVAGDQTVTIRNVSYGVDSADLPAPRDVRINIVTTTFRKERQVTGNIETLRSQLLEVAQWHDHFRLTVVDNGRTLPDSVNDETAGITVIPNGNVGGAGGFAAGMLHAMDAGWATHVLMMDDDVTVCPESFKRTVRLLTYASDEYAEAIIAGAMMSNANYELQQEDLGVIQPERYLQPLKPRLLMDREYDITINEEIMPSRNMVGVYSAWWYSCVPMTKIRANGLPIPLFYRRDDVEYGTRLQEHGTMRFMTLNGICVWHDTFDLRWNQAVEVYLSNRNLLIQQAFTPDPLNDINATVSYLQSLFDNEKHRFGYVAMELLCDAIDDYLRGPEYYEHPVGERLFMGEAAKAERLRPLSELEGAPDHVNMRVVEDAANDRNVPFEPPVEAPVAAVGAAAPVSLPRRAVRKLRRVALRLAGRPIAPTVAPVPAPVSEPLDDALGIIPIDGLCTPWRVMHRKRRILAVNPAGTMGVIRERDDARAAELTARFDALIAKLRADGADGGVAARYRAARSAMTTPEFWRAYLAEALKESL</sequence>
<feature type="domain" description="Glycosyltransferase 2-like" evidence="1">
    <location>
        <begin position="185"/>
        <end position="316"/>
    </location>
</feature>
<dbReference type="Gene3D" id="3.90.550.60">
    <property type="match status" value="1"/>
</dbReference>
<proteinExistence type="predicted"/>
<organism evidence="2 3">
    <name type="scientific">Bifidobacterium ramosum</name>
    <dbReference type="NCBI Taxonomy" id="1798158"/>
    <lineage>
        <taxon>Bacteria</taxon>
        <taxon>Bacillati</taxon>
        <taxon>Actinomycetota</taxon>
        <taxon>Actinomycetes</taxon>
        <taxon>Bifidobacteriales</taxon>
        <taxon>Bifidobacteriaceae</taxon>
        <taxon>Bifidobacterium</taxon>
    </lineage>
</organism>
<dbReference type="OrthoDB" id="3225550at2"/>
<dbReference type="InterPro" id="IPR029044">
    <property type="entry name" value="Nucleotide-diphossugar_trans"/>
</dbReference>